<keyword evidence="2" id="KW-1185">Reference proteome</keyword>
<organism evidence="1 2">
    <name type="scientific">Caproicibacterium argilliputei</name>
    <dbReference type="NCBI Taxonomy" id="3030016"/>
    <lineage>
        <taxon>Bacteria</taxon>
        <taxon>Bacillati</taxon>
        <taxon>Bacillota</taxon>
        <taxon>Clostridia</taxon>
        <taxon>Eubacteriales</taxon>
        <taxon>Oscillospiraceae</taxon>
        <taxon>Caproicibacterium</taxon>
    </lineage>
</organism>
<name>A0AA97H0I3_9FIRM</name>
<dbReference type="RefSeq" id="WP_275845286.1">
    <property type="nucleotide sequence ID" value="NZ_CP135996.1"/>
</dbReference>
<evidence type="ECO:0000313" key="2">
    <source>
        <dbReference type="Proteomes" id="UP001300604"/>
    </source>
</evidence>
<reference evidence="2" key="3">
    <citation type="submission" date="2024-06" db="EMBL/GenBank/DDBJ databases">
        <authorList>
            <person name="Zeng C."/>
        </authorList>
    </citation>
    <scope>NUCLEOTIDE SEQUENCE [LARGE SCALE GENOMIC DNA]</scope>
    <source>
        <strain evidence="2">ZCY20-5</strain>
    </source>
</reference>
<proteinExistence type="predicted"/>
<protein>
    <submittedName>
        <fullName evidence="1">NusG domain II-containing protein</fullName>
    </submittedName>
</protein>
<reference evidence="1 2" key="1">
    <citation type="submission" date="2024-06" db="EMBL/GenBank/DDBJ databases">
        <title>Caproicibacterium argilliputei sp. nov, a novel caproic acid producing anaerobic bacterium isolated from pit mud.</title>
        <authorList>
            <person name="Xia S."/>
        </authorList>
    </citation>
    <scope>NUCLEOTIDE SEQUENCE [LARGE SCALE GENOMIC DNA]</scope>
    <source>
        <strain evidence="1 2">ZCY20-5</strain>
    </source>
</reference>
<sequence>MKTTKKKDLLLIVPVLLLAAGLLLWNNLQPAPATLTAIVEENGKVTHTYNLSTQKSTQLVDIGGKYHVKLLLEPGKISFYHSDCPDQVCVRTGKLTKPGQTAVCLPAKVSVRVTGGKSEVDGVTG</sequence>
<dbReference type="Pfam" id="PF07009">
    <property type="entry name" value="NusG_II"/>
    <property type="match status" value="1"/>
</dbReference>
<dbReference type="KEGG" id="carl:PXC00_09500"/>
<dbReference type="EMBL" id="CP135996">
    <property type="protein sequence ID" value="WOC31453.1"/>
    <property type="molecule type" value="Genomic_DNA"/>
</dbReference>
<accession>A0AA97H0I3</accession>
<reference evidence="2" key="2">
    <citation type="submission" date="2024-06" db="EMBL/GenBank/DDBJ databases">
        <title>Caproicibacterium argilliputei sp. nov, a novel caproic acid producing anaerobic bacterium isolated from pit mud.</title>
        <authorList>
            <person name="Zeng C."/>
        </authorList>
    </citation>
    <scope>NUCLEOTIDE SEQUENCE [LARGE SCALE GENOMIC DNA]</scope>
    <source>
        <strain evidence="2">ZCY20-5</strain>
    </source>
</reference>
<evidence type="ECO:0000313" key="1">
    <source>
        <dbReference type="EMBL" id="WOC31453.1"/>
    </source>
</evidence>
<dbReference type="InterPro" id="IPR038690">
    <property type="entry name" value="NusG_2_sf"/>
</dbReference>
<dbReference type="Proteomes" id="UP001300604">
    <property type="component" value="Chromosome"/>
</dbReference>
<dbReference type="CDD" id="cd09846">
    <property type="entry name" value="DUF1312"/>
    <property type="match status" value="1"/>
</dbReference>
<dbReference type="AlphaFoldDB" id="A0AA97H0I3"/>
<dbReference type="Gene3D" id="2.60.320.10">
    <property type="entry name" value="N-utilization substance G protein NusG, insert domain"/>
    <property type="match status" value="1"/>
</dbReference>
<gene>
    <name evidence="1" type="ORF">PXC00_09500</name>
</gene>